<dbReference type="EMBL" id="JFBM01000076">
    <property type="protein sequence ID" value="KFU75321.1"/>
    <property type="molecule type" value="Genomic_DNA"/>
</dbReference>
<dbReference type="AlphaFoldDB" id="A0A2P2FF23"/>
<dbReference type="RefSeq" id="WP_034324579.1">
    <property type="nucleotide sequence ID" value="NZ_JFBM01000076.1"/>
</dbReference>
<reference evidence="1 2" key="1">
    <citation type="journal article" date="2014" name="Genome Announc.">
        <title>Draft Genome Sequence of Amycolatopsis lurida NRRL 2430, Producer of the Glycopeptide Family Antibiotic Ristocetin.</title>
        <authorList>
            <person name="Kwun M.J."/>
            <person name="Hong H.J."/>
        </authorList>
    </citation>
    <scope>NUCLEOTIDE SEQUENCE [LARGE SCALE GENOMIC DNA]</scope>
    <source>
        <strain evidence="1 2">NRRL 2430</strain>
    </source>
</reference>
<evidence type="ECO:0000313" key="1">
    <source>
        <dbReference type="EMBL" id="KFU75321.1"/>
    </source>
</evidence>
<comment type="caution">
    <text evidence="1">The sequence shown here is derived from an EMBL/GenBank/DDBJ whole genome shotgun (WGS) entry which is preliminary data.</text>
</comment>
<feature type="non-terminal residue" evidence="1">
    <location>
        <position position="350"/>
    </location>
</feature>
<gene>
    <name evidence="1" type="ORF">BB31_42065</name>
</gene>
<protein>
    <submittedName>
        <fullName evidence="1">Uncharacterized protein</fullName>
    </submittedName>
</protein>
<organism evidence="1 2">
    <name type="scientific">Amycolatopsis lurida NRRL 2430</name>
    <dbReference type="NCBI Taxonomy" id="1460371"/>
    <lineage>
        <taxon>Bacteria</taxon>
        <taxon>Bacillati</taxon>
        <taxon>Actinomycetota</taxon>
        <taxon>Actinomycetes</taxon>
        <taxon>Pseudonocardiales</taxon>
        <taxon>Pseudonocardiaceae</taxon>
        <taxon>Amycolatopsis</taxon>
    </lineage>
</organism>
<evidence type="ECO:0000313" key="2">
    <source>
        <dbReference type="Proteomes" id="UP000256220"/>
    </source>
</evidence>
<keyword evidence="2" id="KW-1185">Reference proteome</keyword>
<proteinExistence type="predicted"/>
<sequence length="350" mass="38198">MKEADELVDVLNLGRLERVPEATMGVSLAECVPSRLEILPVRGTIRDIAGLPDDTAYVRRDHDDSLRAKVAPVVGGASGIVTLISESTAGKKRSAWEAIRWTRPGEPDPWMADWWLMPSISPSDPRELLDSLGKVGPRTAIWLPKAERYFKEPGAGVGNKIAKVLRELLHDAERGPVLIITTLRTKFWRLLTAQPSEGKDLFPHVRLLLAGSSVVVPDTFSGVEEDRALSCADPRLAEAVSRAEAGRVIQYLVDVPDLQERYDTAGAGERAILDCAVDALVAAHGPWLPLDLLEAGSALHLSSGARSGLGDRWFSDAIDELTRRGNGGRSVLVEREAAGGPRFYRFDDYL</sequence>
<dbReference type="Proteomes" id="UP000256220">
    <property type="component" value="Unassembled WGS sequence"/>
</dbReference>
<name>A0A2P2FF23_AMYLU</name>
<accession>A0A2P2FF23</accession>